<evidence type="ECO:0000256" key="5">
    <source>
        <dbReference type="ARBA" id="ARBA00012401"/>
    </source>
</evidence>
<keyword evidence="6" id="KW-0723">Serine/threonine-protein kinase</keyword>
<dbReference type="PANTHER" id="PTHR23255">
    <property type="entry name" value="TRANSFORMING GROWTH FACTOR-BETA RECEPTOR TYPE I AND II"/>
    <property type="match status" value="1"/>
</dbReference>
<evidence type="ECO:0000256" key="20">
    <source>
        <dbReference type="ARBA" id="ARBA00023211"/>
    </source>
</evidence>
<evidence type="ECO:0000256" key="17">
    <source>
        <dbReference type="ARBA" id="ARBA00023157"/>
    </source>
</evidence>
<dbReference type="InterPro" id="IPR000333">
    <property type="entry name" value="TGFB_receptor"/>
</dbReference>
<dbReference type="InterPro" id="IPR045860">
    <property type="entry name" value="Snake_toxin-like_sf"/>
</dbReference>
<feature type="domain" description="Protein kinase" evidence="30">
    <location>
        <begin position="191"/>
        <end position="526"/>
    </location>
</feature>
<evidence type="ECO:0000256" key="22">
    <source>
        <dbReference type="ARBA" id="ARBA00048773"/>
    </source>
</evidence>
<evidence type="ECO:0000256" key="11">
    <source>
        <dbReference type="ARBA" id="ARBA00022741"/>
    </source>
</evidence>
<evidence type="ECO:0000256" key="26">
    <source>
        <dbReference type="ARBA" id="ARBA00075133"/>
    </source>
</evidence>
<dbReference type="AlphaFoldDB" id="A0A8C2RE63"/>
<comment type="subunit">
    <text evidence="24">Interacts with type I receptor ACVR1.</text>
</comment>
<comment type="cofactor">
    <cofactor evidence="1">
        <name>Mn(2+)</name>
        <dbReference type="ChEBI" id="CHEBI:29035"/>
    </cofactor>
</comment>
<comment type="function">
    <text evidence="23">On ligand binding, forms a receptor complex consisting of two type II and two type I transmembrane serine/threonine kinases. Type II receptors phosphorylate and activate type I receptors which autophosphorylate, then bind and activate SMAD transcriptional regulators. Receptor for anti-Muellerian hormone.</text>
</comment>
<evidence type="ECO:0000256" key="28">
    <source>
        <dbReference type="SAM" id="MobiDB-lite"/>
    </source>
</evidence>
<evidence type="ECO:0000256" key="8">
    <source>
        <dbReference type="ARBA" id="ARBA00022692"/>
    </source>
</evidence>
<comment type="catalytic activity">
    <reaction evidence="22">
        <text>L-threonyl-[receptor-protein] + ATP = O-phospho-L-threonyl-[receptor-protein] + ADP + H(+)</text>
        <dbReference type="Rhea" id="RHEA:44880"/>
        <dbReference type="Rhea" id="RHEA-COMP:11024"/>
        <dbReference type="Rhea" id="RHEA-COMP:11025"/>
        <dbReference type="ChEBI" id="CHEBI:15378"/>
        <dbReference type="ChEBI" id="CHEBI:30013"/>
        <dbReference type="ChEBI" id="CHEBI:30616"/>
        <dbReference type="ChEBI" id="CHEBI:61977"/>
        <dbReference type="ChEBI" id="CHEBI:456216"/>
        <dbReference type="EC" id="2.7.11.30"/>
    </reaction>
</comment>
<evidence type="ECO:0000313" key="31">
    <source>
        <dbReference type="Ensembl" id="ENSCHIP00010027024.1"/>
    </source>
</evidence>
<evidence type="ECO:0000256" key="24">
    <source>
        <dbReference type="ARBA" id="ARBA00065680"/>
    </source>
</evidence>
<keyword evidence="8 29" id="KW-0812">Transmembrane</keyword>
<feature type="region of interest" description="Disordered" evidence="28">
    <location>
        <begin position="62"/>
        <end position="91"/>
    </location>
</feature>
<keyword evidence="7" id="KW-0808">Transferase</keyword>
<sequence length="526" mass="56888">MAQHLPGIPGWERGLSWVEVAAEEGRSNGMCGGKEKAVRDGRDTLCVPRPIHTLSLPFSPPNPSVSGCRDSDEPGCESPRCDPSPRAHPRPSSTLFTCSCGADFCNANYSHLPPLGSPGTPGLEGPQAIPGESTWITLLLLGLLLLLLLLSSIILALLQRKACRVRGGPEPVPESDSGRDWSAELPELPELRFSQVIREGGHAVVWAGQLQGKLVAVKAFPLRAVAQFQAERALYELPGLQHDHIVRFITASRGSPGPLPCGPLLVLELHPKGSLCHYLTQHTSDWGSSLRMALSLAQGLAFLHEERWQDGQYKPGIAHRDLSSQNVLIRDDGSCAIGDLGLALVLPGLAQPPTWAPSQPRGPAAIMEAGTQRYMAPELLDKTLDLQDWGTALRRADVYSLALLLWEIMSRCRDLRPDSRPPPFRLAYEAELGSAPTTCELWTLAVEERRRPHVPSTWCCFTTVRGCGLVGLGPGQSRHGLQGPMHQDSLPVPIPSHLPPLLAHGQLELGKLALYSSSSLSTVSLT</sequence>
<evidence type="ECO:0000256" key="2">
    <source>
        <dbReference type="ARBA" id="ARBA00001946"/>
    </source>
</evidence>
<evidence type="ECO:0000256" key="18">
    <source>
        <dbReference type="ARBA" id="ARBA00023170"/>
    </source>
</evidence>
<protein>
    <recommendedName>
        <fullName evidence="25">Anti-Muellerian hormone type-2 receptor</fullName>
        <ecNumber evidence="5">2.7.11.30</ecNumber>
    </recommendedName>
    <alternativeName>
        <fullName evidence="26">Anti-Muellerian hormone type II receptor</fullName>
    </alternativeName>
    <alternativeName>
        <fullName evidence="27">MIS type II receptor</fullName>
    </alternativeName>
</protein>
<dbReference type="InterPro" id="IPR001245">
    <property type="entry name" value="Ser-Thr/Tyr_kinase_cat_dom"/>
</dbReference>
<dbReference type="InterPro" id="IPR011009">
    <property type="entry name" value="Kinase-like_dom_sf"/>
</dbReference>
<dbReference type="GO" id="GO:0005886">
    <property type="term" value="C:plasma membrane"/>
    <property type="evidence" value="ECO:0007669"/>
    <property type="project" value="TreeGrafter"/>
</dbReference>
<feature type="transmembrane region" description="Helical" evidence="29">
    <location>
        <begin position="135"/>
        <end position="158"/>
    </location>
</feature>
<evidence type="ECO:0000256" key="14">
    <source>
        <dbReference type="ARBA" id="ARBA00022842"/>
    </source>
</evidence>
<dbReference type="Ensembl" id="ENSCHIT00010038179.1">
    <property type="protein sequence ID" value="ENSCHIP00010027024.1"/>
    <property type="gene ID" value="ENSCHIG00010019672.1"/>
</dbReference>
<keyword evidence="20" id="KW-0464">Manganese</keyword>
<dbReference type="Gene3D" id="1.10.510.10">
    <property type="entry name" value="Transferase(Phosphotransferase) domain 1"/>
    <property type="match status" value="1"/>
</dbReference>
<evidence type="ECO:0000256" key="29">
    <source>
        <dbReference type="SAM" id="Phobius"/>
    </source>
</evidence>
<dbReference type="PANTHER" id="PTHR23255:SF49">
    <property type="entry name" value="ANTI-MUELLERIAN HORMONE TYPE-2 RECEPTOR"/>
    <property type="match status" value="1"/>
</dbReference>
<dbReference type="GO" id="GO:0046872">
    <property type="term" value="F:metal ion binding"/>
    <property type="evidence" value="ECO:0007669"/>
    <property type="project" value="UniProtKB-KW"/>
</dbReference>
<evidence type="ECO:0000256" key="9">
    <source>
        <dbReference type="ARBA" id="ARBA00022723"/>
    </source>
</evidence>
<evidence type="ECO:0000256" key="21">
    <source>
        <dbReference type="ARBA" id="ARBA00047681"/>
    </source>
</evidence>
<organism evidence="31">
    <name type="scientific">Capra hircus</name>
    <name type="common">Goat</name>
    <dbReference type="NCBI Taxonomy" id="9925"/>
    <lineage>
        <taxon>Eukaryota</taxon>
        <taxon>Metazoa</taxon>
        <taxon>Chordata</taxon>
        <taxon>Craniata</taxon>
        <taxon>Vertebrata</taxon>
        <taxon>Euteleostomi</taxon>
        <taxon>Mammalia</taxon>
        <taxon>Eutheria</taxon>
        <taxon>Laurasiatheria</taxon>
        <taxon>Artiodactyla</taxon>
        <taxon>Ruminantia</taxon>
        <taxon>Pecora</taxon>
        <taxon>Bovidae</taxon>
        <taxon>Caprinae</taxon>
        <taxon>Capra</taxon>
    </lineage>
</organism>
<dbReference type="GO" id="GO:0043235">
    <property type="term" value="C:receptor complex"/>
    <property type="evidence" value="ECO:0007669"/>
    <property type="project" value="TreeGrafter"/>
</dbReference>
<dbReference type="InterPro" id="IPR000719">
    <property type="entry name" value="Prot_kinase_dom"/>
</dbReference>
<keyword evidence="13" id="KW-0067">ATP-binding</keyword>
<keyword evidence="18" id="KW-0675">Receptor</keyword>
<evidence type="ECO:0000256" key="3">
    <source>
        <dbReference type="ARBA" id="ARBA00004479"/>
    </source>
</evidence>
<dbReference type="EC" id="2.7.11.30" evidence="5"/>
<evidence type="ECO:0000256" key="1">
    <source>
        <dbReference type="ARBA" id="ARBA00001936"/>
    </source>
</evidence>
<evidence type="ECO:0000256" key="10">
    <source>
        <dbReference type="ARBA" id="ARBA00022729"/>
    </source>
</evidence>
<name>A0A8C2RE63_CAPHI</name>
<dbReference type="GO" id="GO:0005024">
    <property type="term" value="F:transforming growth factor beta receptor activity"/>
    <property type="evidence" value="ECO:0007669"/>
    <property type="project" value="UniProtKB-ARBA"/>
</dbReference>
<evidence type="ECO:0000256" key="12">
    <source>
        <dbReference type="ARBA" id="ARBA00022777"/>
    </source>
</evidence>
<comment type="cofactor">
    <cofactor evidence="2">
        <name>Mg(2+)</name>
        <dbReference type="ChEBI" id="CHEBI:18420"/>
    </cofactor>
</comment>
<dbReference type="FunFam" id="3.30.200.20:FF:000349">
    <property type="entry name" value="Anti-Muellerian hormone type-2 receptor"/>
    <property type="match status" value="1"/>
</dbReference>
<comment type="catalytic activity">
    <reaction evidence="21">
        <text>L-seryl-[receptor-protein] + ATP = O-phospho-L-seryl-[receptor-protein] + ADP + H(+)</text>
        <dbReference type="Rhea" id="RHEA:18673"/>
        <dbReference type="Rhea" id="RHEA-COMP:11022"/>
        <dbReference type="Rhea" id="RHEA-COMP:11023"/>
        <dbReference type="ChEBI" id="CHEBI:15378"/>
        <dbReference type="ChEBI" id="CHEBI:29999"/>
        <dbReference type="ChEBI" id="CHEBI:30616"/>
        <dbReference type="ChEBI" id="CHEBI:83421"/>
        <dbReference type="ChEBI" id="CHEBI:456216"/>
        <dbReference type="EC" id="2.7.11.30"/>
    </reaction>
</comment>
<dbReference type="SUPFAM" id="SSF57302">
    <property type="entry name" value="Snake toxin-like"/>
    <property type="match status" value="1"/>
</dbReference>
<keyword evidence="16 29" id="KW-0472">Membrane</keyword>
<evidence type="ECO:0000256" key="16">
    <source>
        <dbReference type="ARBA" id="ARBA00023136"/>
    </source>
</evidence>
<accession>A0A8C2RE63</accession>
<evidence type="ECO:0000256" key="27">
    <source>
        <dbReference type="ARBA" id="ARBA00083687"/>
    </source>
</evidence>
<evidence type="ECO:0000256" key="7">
    <source>
        <dbReference type="ARBA" id="ARBA00022679"/>
    </source>
</evidence>
<gene>
    <name evidence="31" type="primary">AMHR2</name>
</gene>
<keyword evidence="11" id="KW-0547">Nucleotide-binding</keyword>
<keyword evidence="15 29" id="KW-1133">Transmembrane helix</keyword>
<reference evidence="31" key="1">
    <citation type="submission" date="2019-03" db="EMBL/GenBank/DDBJ databases">
        <title>Genome sequencing and reference-guided assembly of Black Bengal Goat (Capra hircus).</title>
        <authorList>
            <person name="Siddiki A.Z."/>
            <person name="Baten A."/>
            <person name="Billah M."/>
            <person name="Alam M.A.U."/>
            <person name="Shawrob K.S.M."/>
            <person name="Saha S."/>
            <person name="Chowdhury M."/>
            <person name="Rahman A.H."/>
            <person name="Stear M."/>
            <person name="Miah G."/>
            <person name="Das G.B."/>
            <person name="Hossain M.M."/>
            <person name="Kumkum M."/>
            <person name="Islam M.S."/>
            <person name="Mollah A.M."/>
            <person name="Ahsan A."/>
            <person name="Tusar F."/>
            <person name="Khan M.K.I."/>
        </authorList>
    </citation>
    <scope>NUCLEOTIDE SEQUENCE [LARGE SCALE GENOMIC DNA]</scope>
</reference>
<keyword evidence="19" id="KW-0325">Glycoprotein</keyword>
<dbReference type="SUPFAM" id="SSF56112">
    <property type="entry name" value="Protein kinase-like (PK-like)"/>
    <property type="match status" value="1"/>
</dbReference>
<keyword evidence="17" id="KW-1015">Disulfide bond</keyword>
<keyword evidence="9" id="KW-0479">Metal-binding</keyword>
<dbReference type="FunFam" id="1.10.510.10:FF:000487">
    <property type="entry name" value="Anti-Muellerian hormone type-2 receptor"/>
    <property type="match status" value="1"/>
</dbReference>
<keyword evidence="10" id="KW-0732">Signal</keyword>
<evidence type="ECO:0000256" key="4">
    <source>
        <dbReference type="ARBA" id="ARBA00009605"/>
    </source>
</evidence>
<evidence type="ECO:0000256" key="15">
    <source>
        <dbReference type="ARBA" id="ARBA00022989"/>
    </source>
</evidence>
<dbReference type="Gene3D" id="3.30.200.20">
    <property type="entry name" value="Phosphorylase Kinase, domain 1"/>
    <property type="match status" value="1"/>
</dbReference>
<evidence type="ECO:0000256" key="25">
    <source>
        <dbReference type="ARBA" id="ARBA00072617"/>
    </source>
</evidence>
<evidence type="ECO:0000256" key="6">
    <source>
        <dbReference type="ARBA" id="ARBA00022527"/>
    </source>
</evidence>
<evidence type="ECO:0000256" key="19">
    <source>
        <dbReference type="ARBA" id="ARBA00023180"/>
    </source>
</evidence>
<keyword evidence="12" id="KW-0418">Kinase</keyword>
<comment type="similarity">
    <text evidence="4">Belongs to the protein kinase superfamily. TKL Ser/Thr protein kinase family. TGFB receptor subfamily.</text>
</comment>
<dbReference type="Pfam" id="PF07714">
    <property type="entry name" value="PK_Tyr_Ser-Thr"/>
    <property type="match status" value="1"/>
</dbReference>
<dbReference type="PROSITE" id="PS50011">
    <property type="entry name" value="PROTEIN_KINASE_DOM"/>
    <property type="match status" value="1"/>
</dbReference>
<evidence type="ECO:0000256" key="23">
    <source>
        <dbReference type="ARBA" id="ARBA00057747"/>
    </source>
</evidence>
<proteinExistence type="inferred from homology"/>
<evidence type="ECO:0000256" key="13">
    <source>
        <dbReference type="ARBA" id="ARBA00022840"/>
    </source>
</evidence>
<comment type="subcellular location">
    <subcellularLocation>
        <location evidence="3">Membrane</location>
        <topology evidence="3">Single-pass type I membrane protein</topology>
    </subcellularLocation>
</comment>
<dbReference type="GO" id="GO:0005524">
    <property type="term" value="F:ATP binding"/>
    <property type="evidence" value="ECO:0007669"/>
    <property type="project" value="UniProtKB-KW"/>
</dbReference>
<keyword evidence="14" id="KW-0460">Magnesium</keyword>
<dbReference type="GO" id="GO:0030509">
    <property type="term" value="P:BMP signaling pathway"/>
    <property type="evidence" value="ECO:0007669"/>
    <property type="project" value="TreeGrafter"/>
</dbReference>
<evidence type="ECO:0000259" key="30">
    <source>
        <dbReference type="PROSITE" id="PS50011"/>
    </source>
</evidence>
<reference evidence="31" key="2">
    <citation type="submission" date="2025-08" db="UniProtKB">
        <authorList>
            <consortium name="Ensembl"/>
        </authorList>
    </citation>
    <scope>IDENTIFICATION</scope>
</reference>